<evidence type="ECO:0000256" key="5">
    <source>
        <dbReference type="ARBA" id="ARBA00022692"/>
    </source>
</evidence>
<evidence type="ECO:0000256" key="17">
    <source>
        <dbReference type="SAM" id="SignalP"/>
    </source>
</evidence>
<evidence type="ECO:0000256" key="1">
    <source>
        <dbReference type="ARBA" id="ARBA00004167"/>
    </source>
</evidence>
<dbReference type="Proteomes" id="UP001146120">
    <property type="component" value="Unassembled WGS sequence"/>
</dbReference>
<keyword evidence="9" id="KW-0496">Mitochondrion</keyword>
<organism evidence="18 19">
    <name type="scientific">Lagenidium giganteum</name>
    <dbReference type="NCBI Taxonomy" id="4803"/>
    <lineage>
        <taxon>Eukaryota</taxon>
        <taxon>Sar</taxon>
        <taxon>Stramenopiles</taxon>
        <taxon>Oomycota</taxon>
        <taxon>Peronosporomycetes</taxon>
        <taxon>Pythiales</taxon>
        <taxon>Pythiaceae</taxon>
    </lineage>
</organism>
<evidence type="ECO:0000256" key="2">
    <source>
        <dbReference type="ARBA" id="ARBA00004173"/>
    </source>
</evidence>
<evidence type="ECO:0000256" key="4">
    <source>
        <dbReference type="ARBA" id="ARBA00022516"/>
    </source>
</evidence>
<dbReference type="EMBL" id="DAKRPA010000435">
    <property type="protein sequence ID" value="DAZ92465.1"/>
    <property type="molecule type" value="Genomic_DNA"/>
</dbReference>
<dbReference type="PANTHER" id="PTHR48182:SF2">
    <property type="entry name" value="PROTEIN SERAC1"/>
    <property type="match status" value="1"/>
</dbReference>
<evidence type="ECO:0000256" key="10">
    <source>
        <dbReference type="ARBA" id="ARBA00023136"/>
    </source>
</evidence>
<dbReference type="GO" id="GO:0005739">
    <property type="term" value="C:mitochondrion"/>
    <property type="evidence" value="ECO:0007669"/>
    <property type="project" value="UniProtKB-SubCell"/>
</dbReference>
<dbReference type="PANTHER" id="PTHR48182">
    <property type="entry name" value="PROTEIN SERAC1"/>
    <property type="match status" value="1"/>
</dbReference>
<feature type="region of interest" description="Disordered" evidence="16">
    <location>
        <begin position="53"/>
        <end position="72"/>
    </location>
</feature>
<keyword evidence="11" id="KW-0594">Phospholipid biosynthesis</keyword>
<evidence type="ECO:0000256" key="14">
    <source>
        <dbReference type="ARBA" id="ARBA00040991"/>
    </source>
</evidence>
<evidence type="ECO:0000313" key="19">
    <source>
        <dbReference type="Proteomes" id="UP001146120"/>
    </source>
</evidence>
<evidence type="ECO:0000256" key="16">
    <source>
        <dbReference type="SAM" id="MobiDB-lite"/>
    </source>
</evidence>
<dbReference type="GO" id="GO:0016020">
    <property type="term" value="C:membrane"/>
    <property type="evidence" value="ECO:0007669"/>
    <property type="project" value="UniProtKB-SubCell"/>
</dbReference>
<dbReference type="AlphaFoldDB" id="A0AAV2YA46"/>
<name>A0AAV2YA46_9STRA</name>
<keyword evidence="4" id="KW-0444">Lipid biosynthesis</keyword>
<evidence type="ECO:0000256" key="7">
    <source>
        <dbReference type="ARBA" id="ARBA00022989"/>
    </source>
</evidence>
<keyword evidence="17" id="KW-0732">Signal</keyword>
<keyword evidence="5" id="KW-0812">Transmembrane</keyword>
<dbReference type="GO" id="GO:0005783">
    <property type="term" value="C:endoplasmic reticulum"/>
    <property type="evidence" value="ECO:0007669"/>
    <property type="project" value="UniProtKB-SubCell"/>
</dbReference>
<evidence type="ECO:0000313" key="18">
    <source>
        <dbReference type="EMBL" id="DAZ92465.1"/>
    </source>
</evidence>
<keyword evidence="10" id="KW-0472">Membrane</keyword>
<comment type="caution">
    <text evidence="18">The sequence shown here is derived from an EMBL/GenBank/DDBJ whole genome shotgun (WGS) entry which is preliminary data.</text>
</comment>
<dbReference type="Gene3D" id="1.25.10.10">
    <property type="entry name" value="Leucine-rich Repeat Variant"/>
    <property type="match status" value="2"/>
</dbReference>
<dbReference type="InterPro" id="IPR016024">
    <property type="entry name" value="ARM-type_fold"/>
</dbReference>
<reference evidence="18" key="2">
    <citation type="journal article" date="2023" name="Microbiol Resour">
        <title>Decontamination and Annotation of the Draft Genome Sequence of the Oomycete Lagenidium giganteum ARSEF 373.</title>
        <authorList>
            <person name="Morgan W.R."/>
            <person name="Tartar A."/>
        </authorList>
    </citation>
    <scope>NUCLEOTIDE SEQUENCE</scope>
    <source>
        <strain evidence="18">ARSEF 373</strain>
    </source>
</reference>
<dbReference type="InterPro" id="IPR029058">
    <property type="entry name" value="AB_hydrolase_fold"/>
</dbReference>
<evidence type="ECO:0000256" key="8">
    <source>
        <dbReference type="ARBA" id="ARBA00023098"/>
    </source>
</evidence>
<dbReference type="InterPro" id="IPR000225">
    <property type="entry name" value="Armadillo"/>
</dbReference>
<feature type="chain" id="PRO_5043393878" description="Protein SERAC1" evidence="17">
    <location>
        <begin position="23"/>
        <end position="957"/>
    </location>
</feature>
<evidence type="ECO:0000256" key="15">
    <source>
        <dbReference type="ARBA" id="ARBA00041701"/>
    </source>
</evidence>
<comment type="similarity">
    <text evidence="13">Belongs to the SERAC1 family.</text>
</comment>
<keyword evidence="6" id="KW-0256">Endoplasmic reticulum</keyword>
<keyword evidence="19" id="KW-1185">Reference proteome</keyword>
<dbReference type="Gene3D" id="3.40.50.1820">
    <property type="entry name" value="alpha/beta hydrolase"/>
    <property type="match status" value="1"/>
</dbReference>
<sequence>MQAKRPLALLLGAAGATVSASAGLMYMGDEQTPVAVVPRMDPPTKRKQLPLLAAGNNQAEDDQRQDGAGVKRKQQRALSKKELGLEQSLGREVAHWISSATVYAATQAFYASTGYMFNQSATSDPARSQLQAANTNNLYHGLFGWLQELTPTKNWDPTNVIQSSSFTLLLSLISGADQLKTGGDLEAELYRAVGLLSTNAQCAKAIAEGATRYGKQALLNLAQGHEKDPRVGQALHRLVVHDGPDCRFGPAHLVSLVSLAVADIPDEYVEFGFWALSKAASSQSLTTTHEWRKTLFGDDTVAKTRRTLLSNNKLWSALMSVEDRPEAVQLQAARLLQELCDDKSMTKAVRTNGQALGLVLGWMQSENVPLVCSALDIAAKMARDGSLREEFVASGALEIIRSRILENKDRRLTPALLKAVHCLAQPINGSHFALDDHSLSSMLTDDEDSLHDEGLVHPRDQYVDGWIELFSDFLKSEDADVRDEAIQCMQQIASHGLHSGQGMQEWLIAVLDGVLETVPTDIARASTSVRAAKSRTRPLVGHQTDAASYEASHAKALRALAFVLGSRECQEELVRLGGIPMLKLLLKSNNPQVHRELARALANLFTCDDLHDQLQDFAISDEDLVNKLTDWTQSKDLQLQSLAHRAHSNLRYQRARAKKASFQGVKYLDGVHPLHFTSSSMTNPENSADYDVDVVFLHGLLGCPYETWVCGEEGSDNVWAQEWLLEDLKKEGHNPRVMSIGYDSQLLASESLWRTMNFEGTSEEILKKLTSARVGAGDRPVIFVTHSLGGVLVKQVLLDSTKKPANDALPLVNQVSGVLFYGVPHHGSPVAQTIQTFRPKSLGIDQHPVTEHLHGTPHLKMLNTWCEKTFQELNIPSLSLGESVPCRLPVIGVEALVVPPSSANPGFGEFVNLADSTHIDVCKPKTKNDPRYTLAKEFISKHIPSLSEAFLDDVDVE</sequence>
<dbReference type="SUPFAM" id="SSF48371">
    <property type="entry name" value="ARM repeat"/>
    <property type="match status" value="1"/>
</dbReference>
<dbReference type="InterPro" id="IPR052374">
    <property type="entry name" value="SERAC1"/>
</dbReference>
<keyword evidence="12" id="KW-1208">Phospholipid metabolism</keyword>
<dbReference type="Pfam" id="PF00514">
    <property type="entry name" value="Arm"/>
    <property type="match status" value="1"/>
</dbReference>
<evidence type="ECO:0000256" key="3">
    <source>
        <dbReference type="ARBA" id="ARBA00004240"/>
    </source>
</evidence>
<evidence type="ECO:0000256" key="13">
    <source>
        <dbReference type="ARBA" id="ARBA00038024"/>
    </source>
</evidence>
<evidence type="ECO:0000256" key="9">
    <source>
        <dbReference type="ARBA" id="ARBA00023128"/>
    </source>
</evidence>
<comment type="subcellular location">
    <subcellularLocation>
        <location evidence="3">Endoplasmic reticulum</location>
    </subcellularLocation>
    <subcellularLocation>
        <location evidence="1">Membrane</location>
        <topology evidence="1">Single-pass membrane protein</topology>
    </subcellularLocation>
    <subcellularLocation>
        <location evidence="2">Mitochondrion</location>
    </subcellularLocation>
</comment>
<protein>
    <recommendedName>
        <fullName evidence="14">Protein SERAC1</fullName>
    </recommendedName>
    <alternativeName>
        <fullName evidence="15">Serine active site-containing protein 1</fullName>
    </alternativeName>
</protein>
<gene>
    <name evidence="18" type="ORF">N0F65_012695</name>
</gene>
<feature type="signal peptide" evidence="17">
    <location>
        <begin position="1"/>
        <end position="22"/>
    </location>
</feature>
<proteinExistence type="inferred from homology"/>
<dbReference type="InterPro" id="IPR011989">
    <property type="entry name" value="ARM-like"/>
</dbReference>
<evidence type="ECO:0000256" key="12">
    <source>
        <dbReference type="ARBA" id="ARBA00023264"/>
    </source>
</evidence>
<dbReference type="GO" id="GO:0008654">
    <property type="term" value="P:phospholipid biosynthetic process"/>
    <property type="evidence" value="ECO:0007669"/>
    <property type="project" value="UniProtKB-KW"/>
</dbReference>
<dbReference type="SUPFAM" id="SSF53474">
    <property type="entry name" value="alpha/beta-Hydrolases"/>
    <property type="match status" value="1"/>
</dbReference>
<evidence type="ECO:0000256" key="6">
    <source>
        <dbReference type="ARBA" id="ARBA00022824"/>
    </source>
</evidence>
<keyword evidence="8" id="KW-0443">Lipid metabolism</keyword>
<evidence type="ECO:0000256" key="11">
    <source>
        <dbReference type="ARBA" id="ARBA00023209"/>
    </source>
</evidence>
<keyword evidence="7" id="KW-1133">Transmembrane helix</keyword>
<accession>A0AAV2YA46</accession>
<reference evidence="18" key="1">
    <citation type="submission" date="2022-11" db="EMBL/GenBank/DDBJ databases">
        <authorList>
            <person name="Morgan W.R."/>
            <person name="Tartar A."/>
        </authorList>
    </citation>
    <scope>NUCLEOTIDE SEQUENCE</scope>
    <source>
        <strain evidence="18">ARSEF 373</strain>
    </source>
</reference>